<evidence type="ECO:0000256" key="4">
    <source>
        <dbReference type="ARBA" id="ARBA00022801"/>
    </source>
</evidence>
<evidence type="ECO:0000256" key="2">
    <source>
        <dbReference type="ARBA" id="ARBA00022670"/>
    </source>
</evidence>
<evidence type="ECO:0000256" key="7">
    <source>
        <dbReference type="SAM" id="MobiDB-lite"/>
    </source>
</evidence>
<proteinExistence type="predicted"/>
<protein>
    <submittedName>
        <fullName evidence="10">Unplaced genomic scaffold supercont1.12, whole genome shotgun sequence</fullName>
    </submittedName>
</protein>
<gene>
    <name evidence="10" type="ORF">I312_04275</name>
</gene>
<dbReference type="OrthoDB" id="7464992at2759"/>
<comment type="cofactor">
    <cofactor evidence="1">
        <name>Zn(2+)</name>
        <dbReference type="ChEBI" id="CHEBI:29105"/>
    </cofactor>
</comment>
<evidence type="ECO:0000256" key="5">
    <source>
        <dbReference type="ARBA" id="ARBA00022833"/>
    </source>
</evidence>
<keyword evidence="8" id="KW-1133">Transmembrane helix</keyword>
<feature type="region of interest" description="Disordered" evidence="7">
    <location>
        <begin position="691"/>
        <end position="716"/>
    </location>
</feature>
<name>A0A0D0VIB3_CRYGA</name>
<accession>A0A0D0VIB3</accession>
<feature type="compositionally biased region" description="Basic and acidic residues" evidence="7">
    <location>
        <begin position="692"/>
        <end position="716"/>
    </location>
</feature>
<evidence type="ECO:0000256" key="6">
    <source>
        <dbReference type="ARBA" id="ARBA00023049"/>
    </source>
</evidence>
<organism evidence="10">
    <name type="scientific">Cryptococcus bacillisporus CA1280</name>
    <dbReference type="NCBI Taxonomy" id="1296109"/>
    <lineage>
        <taxon>Eukaryota</taxon>
        <taxon>Fungi</taxon>
        <taxon>Dikarya</taxon>
        <taxon>Basidiomycota</taxon>
        <taxon>Agaricomycotina</taxon>
        <taxon>Tremellomycetes</taxon>
        <taxon>Tremellales</taxon>
        <taxon>Cryptococcaceae</taxon>
        <taxon>Cryptococcus</taxon>
        <taxon>Cryptococcus gattii species complex</taxon>
    </lineage>
</organism>
<sequence length="716" mass="80647">MLPLSRLKHMPASITKKLPFITTTTVSTSRIPTLSFSHFSRPPYSLYSPRFTSTISHGKGKNKARNHYTPSLSSSNPLSTLQLLNHARYRIAEHHVLPRSFHASARRDAIPLIPVGISVVKGASVLTAATAFSRIVISFLPIGTIAAFKMIRLGRWIESGVECPTVSPQAEEFFKMWCEGEKSIKLKPEEANALVESQPDNHGGLTLPDGRVAYSMPLPPSKFRHSSHQDPDIRFDVTPKMLMEHFRGNRRRVAFVIRRRYYIIPPLPPSAEAYYNSLESKQQAEIDSLRRYWLGLKTFKDCFKWGRWFIAIVFLLPFLLICGAFIAGLERVPLTGRWRLILLTPEEEDAISTSLAGGNWYRSVINLLTTPERPAPPILPTDDWRWAWVQSVLTRLETATLIECQLIPPEQKPHKEYDSPLPLPPPTYHPFKPRPRASSLLHSVLPGGEPNTGREHLEVGPPYNIMLLQKDEQNAFSYGFGGKKAGGIVVYTGLLDEILRHSSPASQRTPQIETPQSGFLSGLFSTSRTSNQNKQHHIQPTEEQNLHLACILAHEMGHLLLSHHLETLSQQQVLWPSVLGFSMDLIRAFIWPLTVFLGPTVNDALANMGRTSSEELADKYGEIGFQWKHEYEADIAGLRILARANYDPRAAVSHFQSSVAGLHEIQPDDKADNNTFTGAAFKLWTKATHPSAEQRTDAMRKEIDTWQEEAKKTTQK</sequence>
<dbReference type="PANTHER" id="PTHR22726:SF18">
    <property type="entry name" value="PEPTIDASE M48 DOMAIN-CONTAINING PROTEIN"/>
    <property type="match status" value="1"/>
</dbReference>
<dbReference type="GO" id="GO:0004222">
    <property type="term" value="F:metalloendopeptidase activity"/>
    <property type="evidence" value="ECO:0007669"/>
    <property type="project" value="InterPro"/>
</dbReference>
<dbReference type="EMBL" id="KN847984">
    <property type="protein sequence ID" value="KIR46229.1"/>
    <property type="molecule type" value="Genomic_DNA"/>
</dbReference>
<evidence type="ECO:0000256" key="1">
    <source>
        <dbReference type="ARBA" id="ARBA00001947"/>
    </source>
</evidence>
<keyword evidence="3" id="KW-0479">Metal-binding</keyword>
<dbReference type="GO" id="GO:0005743">
    <property type="term" value="C:mitochondrial inner membrane"/>
    <property type="evidence" value="ECO:0007669"/>
    <property type="project" value="TreeGrafter"/>
</dbReference>
<evidence type="ECO:0000256" key="3">
    <source>
        <dbReference type="ARBA" id="ARBA00022723"/>
    </source>
</evidence>
<feature type="domain" description="Peptidase M48" evidence="9">
    <location>
        <begin position="461"/>
        <end position="702"/>
    </location>
</feature>
<dbReference type="Pfam" id="PF01435">
    <property type="entry name" value="Peptidase_M48"/>
    <property type="match status" value="1"/>
</dbReference>
<dbReference type="GO" id="GO:0034982">
    <property type="term" value="P:mitochondrial protein processing"/>
    <property type="evidence" value="ECO:0007669"/>
    <property type="project" value="TreeGrafter"/>
</dbReference>
<keyword evidence="2" id="KW-0645">Protease</keyword>
<keyword evidence="6" id="KW-0482">Metalloprotease</keyword>
<dbReference type="GO" id="GO:0006515">
    <property type="term" value="P:protein quality control for misfolded or incompletely synthesized proteins"/>
    <property type="evidence" value="ECO:0007669"/>
    <property type="project" value="TreeGrafter"/>
</dbReference>
<dbReference type="HOGENOM" id="CLU_397406_0_0_1"/>
<keyword evidence="8" id="KW-0472">Membrane</keyword>
<evidence type="ECO:0000313" key="10">
    <source>
        <dbReference type="EMBL" id="KIR46229.1"/>
    </source>
</evidence>
<dbReference type="InterPro" id="IPR001915">
    <property type="entry name" value="Peptidase_M48"/>
</dbReference>
<keyword evidence="4" id="KW-0378">Hydrolase</keyword>
<evidence type="ECO:0000259" key="9">
    <source>
        <dbReference type="Pfam" id="PF01435"/>
    </source>
</evidence>
<feature type="transmembrane region" description="Helical" evidence="8">
    <location>
        <begin position="135"/>
        <end position="151"/>
    </location>
</feature>
<dbReference type="GO" id="GO:0046872">
    <property type="term" value="F:metal ion binding"/>
    <property type="evidence" value="ECO:0007669"/>
    <property type="project" value="UniProtKB-KW"/>
</dbReference>
<dbReference type="PANTHER" id="PTHR22726">
    <property type="entry name" value="METALLOENDOPEPTIDASE OMA1"/>
    <property type="match status" value="1"/>
</dbReference>
<dbReference type="AlphaFoldDB" id="A0A0D0VIB3"/>
<reference evidence="10" key="1">
    <citation type="submission" date="2015-01" db="EMBL/GenBank/DDBJ databases">
        <title>The Genome Sequence of Cryptococcus gattii CA1280.</title>
        <authorList>
            <consortium name="The Broad Institute Genomics Platform"/>
            <person name="Cuomo C."/>
            <person name="Litvintseva A."/>
            <person name="Chen Y."/>
            <person name="Heitman J."/>
            <person name="Sun S."/>
            <person name="Springer D."/>
            <person name="Dromer F."/>
            <person name="Young S."/>
            <person name="Zeng Q."/>
            <person name="Gargeya S."/>
            <person name="Abouelleil A."/>
            <person name="Alvarado L."/>
            <person name="Chapman S.B."/>
            <person name="Gainer-Dewar J."/>
            <person name="Goldberg J."/>
            <person name="Griggs A."/>
            <person name="Gujja S."/>
            <person name="Hansen M."/>
            <person name="Howarth C."/>
            <person name="Imamovic A."/>
            <person name="Larimer J."/>
            <person name="Murphy C."/>
            <person name="Naylor J."/>
            <person name="Pearson M."/>
            <person name="Priest M."/>
            <person name="Roberts A."/>
            <person name="Saif S."/>
            <person name="Shea T."/>
            <person name="Sykes S."/>
            <person name="Wortman J."/>
            <person name="Nusbaum C."/>
            <person name="Birren B."/>
        </authorList>
    </citation>
    <scope>NUCLEOTIDE SEQUENCE [LARGE SCALE GENOMIC DNA]</scope>
    <source>
        <strain evidence="10">CA1280</strain>
    </source>
</reference>
<dbReference type="InterPro" id="IPR051156">
    <property type="entry name" value="Mito/Outer_Membr_Metalloprot"/>
</dbReference>
<keyword evidence="8" id="KW-0812">Transmembrane</keyword>
<evidence type="ECO:0000256" key="8">
    <source>
        <dbReference type="SAM" id="Phobius"/>
    </source>
</evidence>
<keyword evidence="5" id="KW-0862">Zinc</keyword>
<feature type="region of interest" description="Disordered" evidence="7">
    <location>
        <begin position="56"/>
        <end position="76"/>
    </location>
</feature>
<feature type="transmembrane region" description="Helical" evidence="8">
    <location>
        <begin position="308"/>
        <end position="329"/>
    </location>
</feature>